<accession>A0A1C7F853</accession>
<dbReference type="Proteomes" id="UP000092528">
    <property type="component" value="Chromosome 1"/>
</dbReference>
<proteinExistence type="predicted"/>
<evidence type="ECO:0000313" key="2">
    <source>
        <dbReference type="EMBL" id="ANU36156.1"/>
    </source>
</evidence>
<dbReference type="STRING" id="45658.VSVS12_01451"/>
<dbReference type="GeneID" id="96870982"/>
<evidence type="ECO:0008006" key="4">
    <source>
        <dbReference type="Google" id="ProtNLM"/>
    </source>
</evidence>
<dbReference type="RefSeq" id="WP_065545215.1">
    <property type="nucleotide sequence ID" value="NZ_CP016414.1"/>
</dbReference>
<protein>
    <recommendedName>
        <fullName evidence="4">Lipoprotein</fullName>
    </recommendedName>
</protein>
<evidence type="ECO:0000256" key="1">
    <source>
        <dbReference type="SAM" id="SignalP"/>
    </source>
</evidence>
<reference evidence="2 3" key="1">
    <citation type="submission" date="2016-07" db="EMBL/GenBank/DDBJ databases">
        <title>Genome sequencing of Vibrio scophthalmi strain VS-05, an isolated from Paralichthys olivaceus.</title>
        <authorList>
            <person name="Han H.-J."/>
        </authorList>
    </citation>
    <scope>NUCLEOTIDE SEQUENCE [LARGE SCALE GENOMIC DNA]</scope>
    <source>
        <strain evidence="2 3">VS-05</strain>
    </source>
</reference>
<feature type="signal peptide" evidence="1">
    <location>
        <begin position="1"/>
        <end position="21"/>
    </location>
</feature>
<sequence length="402" mass="46709">MKRFTLGLVVVSTLFSSYSWSNDEENNTPLDEQQQIDQMVRERSFPKIKGESIETRMTKNPMDWELYVDMSGEHPLEMWDAQHEQPQLMFYYQPLSAFYIMNLNGSDVRKLPIKEEIPRFYNSDGVLRSPTGQYFSQNRSLYDLKTGDKLAIEELSRVYSFSADGISAYVAINNLPYKLNLQSLEKTPMLPERVEIKGITSSPKKRNRGVIVDETNDRFYWIAEQGNYYYYRAYRLSDASLDERLIEGDCKYDDGEEVKNEFGKFVLCGVGKRAGNYISTDPLSYNYNDFQLITKNKVWESGKPSRPLKVVRNKQPEESGWFDKVVYHYSFYNTERERVIVSNDLSASIFISQSSLEKINSTNLASFFPAIPTRADYEESYQRQFKDYLASLKQAGLSLAEE</sequence>
<dbReference type="EMBL" id="CP016414">
    <property type="protein sequence ID" value="ANU36156.1"/>
    <property type="molecule type" value="Genomic_DNA"/>
</dbReference>
<feature type="chain" id="PRO_5008885482" description="Lipoprotein" evidence="1">
    <location>
        <begin position="22"/>
        <end position="402"/>
    </location>
</feature>
<keyword evidence="3" id="KW-1185">Reference proteome</keyword>
<organism evidence="2 3">
    <name type="scientific">Vibrio scophthalmi</name>
    <dbReference type="NCBI Taxonomy" id="45658"/>
    <lineage>
        <taxon>Bacteria</taxon>
        <taxon>Pseudomonadati</taxon>
        <taxon>Pseudomonadota</taxon>
        <taxon>Gammaproteobacteria</taxon>
        <taxon>Vibrionales</taxon>
        <taxon>Vibrionaceae</taxon>
        <taxon>Vibrio</taxon>
    </lineage>
</organism>
<dbReference type="PATRIC" id="fig|45658.7.peg.993"/>
<keyword evidence="1" id="KW-0732">Signal</keyword>
<gene>
    <name evidence="2" type="ORF">VSVS05_01029</name>
</gene>
<evidence type="ECO:0000313" key="3">
    <source>
        <dbReference type="Proteomes" id="UP000092528"/>
    </source>
</evidence>
<name>A0A1C7F853_9VIBR</name>
<dbReference type="AlphaFoldDB" id="A0A1C7F853"/>